<keyword evidence="4" id="KW-1185">Reference proteome</keyword>
<accession>A0ABV8DRP9</accession>
<dbReference type="CDD" id="cd01832">
    <property type="entry name" value="SGNH_hydrolase_like_1"/>
    <property type="match status" value="1"/>
</dbReference>
<name>A0ABV8DRP9_9NOCA</name>
<dbReference type="RefSeq" id="WP_378612409.1">
    <property type="nucleotide sequence ID" value="NZ_JBHSAX010000013.1"/>
</dbReference>
<dbReference type="SUPFAM" id="SSF52266">
    <property type="entry name" value="SGNH hydrolase"/>
    <property type="match status" value="1"/>
</dbReference>
<dbReference type="Gene3D" id="3.40.50.1110">
    <property type="entry name" value="SGNH hydrolase"/>
    <property type="match status" value="1"/>
</dbReference>
<protein>
    <submittedName>
        <fullName evidence="3">SGNH/GDSL hydrolase family protein</fullName>
        <ecNumber evidence="3">3.1.-.-</ecNumber>
    </submittedName>
</protein>
<sequence>MQCYTRFVAIGDSQTEGVGDPDESGELRGWADRFADMLGAEAPEFRYANLAIRGRRAGQIRTEQLAPALAMQPDLTAVLAGLNDLIRPRFDREALLADLAALIEPLRAAGSTVVTFTFPDIGAIAPVVRPLAGRIRQFNADVRELAVRYEAVLVELEPVPVAAHRLLWAQDRLHLSPLGHEMVARAAAEALRVPGADGSWRQPLPPVRQRGGERVFDELRWATVHMLPWLVRRARGISTGDRVTAKRPQLTPLRERAEPLGPPYHSAAR</sequence>
<dbReference type="InterPro" id="IPR013830">
    <property type="entry name" value="SGNH_hydro"/>
</dbReference>
<dbReference type="PANTHER" id="PTHR43784">
    <property type="entry name" value="GDSL-LIKE LIPASE/ACYLHYDROLASE, PUTATIVE (AFU_ORTHOLOGUE AFUA_2G00820)-RELATED"/>
    <property type="match status" value="1"/>
</dbReference>
<dbReference type="Pfam" id="PF13472">
    <property type="entry name" value="Lipase_GDSL_2"/>
    <property type="match status" value="1"/>
</dbReference>
<evidence type="ECO:0000313" key="3">
    <source>
        <dbReference type="EMBL" id="MFC3962636.1"/>
    </source>
</evidence>
<reference evidence="4" key="1">
    <citation type="journal article" date="2019" name="Int. J. Syst. Evol. Microbiol.">
        <title>The Global Catalogue of Microorganisms (GCM) 10K type strain sequencing project: providing services to taxonomists for standard genome sequencing and annotation.</title>
        <authorList>
            <consortium name="The Broad Institute Genomics Platform"/>
            <consortium name="The Broad Institute Genome Sequencing Center for Infectious Disease"/>
            <person name="Wu L."/>
            <person name="Ma J."/>
        </authorList>
    </citation>
    <scope>NUCLEOTIDE SEQUENCE [LARGE SCALE GENOMIC DNA]</scope>
    <source>
        <strain evidence="4">CGMCC 4.7330</strain>
    </source>
</reference>
<dbReference type="EMBL" id="JBHSAX010000013">
    <property type="protein sequence ID" value="MFC3962636.1"/>
    <property type="molecule type" value="Genomic_DNA"/>
</dbReference>
<dbReference type="GO" id="GO:0016787">
    <property type="term" value="F:hydrolase activity"/>
    <property type="evidence" value="ECO:0007669"/>
    <property type="project" value="UniProtKB-KW"/>
</dbReference>
<keyword evidence="3" id="KW-0378">Hydrolase</keyword>
<evidence type="ECO:0000256" key="1">
    <source>
        <dbReference type="SAM" id="MobiDB-lite"/>
    </source>
</evidence>
<feature type="domain" description="SGNH hydrolase-type esterase" evidence="2">
    <location>
        <begin position="9"/>
        <end position="181"/>
    </location>
</feature>
<dbReference type="EC" id="3.1.-.-" evidence="3"/>
<dbReference type="InterPro" id="IPR036514">
    <property type="entry name" value="SGNH_hydro_sf"/>
</dbReference>
<dbReference type="Proteomes" id="UP001595696">
    <property type="component" value="Unassembled WGS sequence"/>
</dbReference>
<dbReference type="PANTHER" id="PTHR43784:SF2">
    <property type="entry name" value="GDSL-LIKE LIPASE_ACYLHYDROLASE, PUTATIVE (AFU_ORTHOLOGUE AFUA_2G00820)-RELATED"/>
    <property type="match status" value="1"/>
</dbReference>
<evidence type="ECO:0000313" key="4">
    <source>
        <dbReference type="Proteomes" id="UP001595696"/>
    </source>
</evidence>
<evidence type="ECO:0000259" key="2">
    <source>
        <dbReference type="Pfam" id="PF13472"/>
    </source>
</evidence>
<feature type="region of interest" description="Disordered" evidence="1">
    <location>
        <begin position="241"/>
        <end position="269"/>
    </location>
</feature>
<gene>
    <name evidence="3" type="ORF">ACFO0B_11635</name>
</gene>
<dbReference type="InterPro" id="IPR053140">
    <property type="entry name" value="GDSL_Rv0518-like"/>
</dbReference>
<proteinExistence type="predicted"/>
<organism evidence="3 4">
    <name type="scientific">Nocardia jiangsuensis</name>
    <dbReference type="NCBI Taxonomy" id="1691563"/>
    <lineage>
        <taxon>Bacteria</taxon>
        <taxon>Bacillati</taxon>
        <taxon>Actinomycetota</taxon>
        <taxon>Actinomycetes</taxon>
        <taxon>Mycobacteriales</taxon>
        <taxon>Nocardiaceae</taxon>
        <taxon>Nocardia</taxon>
    </lineage>
</organism>
<comment type="caution">
    <text evidence="3">The sequence shown here is derived from an EMBL/GenBank/DDBJ whole genome shotgun (WGS) entry which is preliminary data.</text>
</comment>